<keyword evidence="7" id="KW-0411">Iron-sulfur</keyword>
<dbReference type="InterPro" id="IPR000192">
    <property type="entry name" value="Aminotrans_V_dom"/>
</dbReference>
<accession>A0A0R1UQU7</accession>
<dbReference type="Gene3D" id="3.90.1150.10">
    <property type="entry name" value="Aspartate Aminotransferase, domain 1"/>
    <property type="match status" value="1"/>
</dbReference>
<dbReference type="PANTHER" id="PTHR11601">
    <property type="entry name" value="CYSTEINE DESULFURYLASE FAMILY MEMBER"/>
    <property type="match status" value="1"/>
</dbReference>
<keyword evidence="5" id="KW-0663">Pyridoxal phosphate</keyword>
<dbReference type="Gene3D" id="1.10.260.50">
    <property type="match status" value="1"/>
</dbReference>
<dbReference type="PANTHER" id="PTHR11601:SF34">
    <property type="entry name" value="CYSTEINE DESULFURASE"/>
    <property type="match status" value="1"/>
</dbReference>
<protein>
    <submittedName>
        <fullName evidence="10">Cysteine desulfurase</fullName>
    </submittedName>
</protein>
<dbReference type="AlphaFoldDB" id="A0A0R1UQU7"/>
<evidence type="ECO:0000313" key="10">
    <source>
        <dbReference type="EMBL" id="KRL93978.1"/>
    </source>
</evidence>
<dbReference type="Proteomes" id="UP000051084">
    <property type="component" value="Unassembled WGS sequence"/>
</dbReference>
<dbReference type="GO" id="GO:0051536">
    <property type="term" value="F:iron-sulfur cluster binding"/>
    <property type="evidence" value="ECO:0007669"/>
    <property type="project" value="UniProtKB-KW"/>
</dbReference>
<evidence type="ECO:0000256" key="1">
    <source>
        <dbReference type="ARBA" id="ARBA00001933"/>
    </source>
</evidence>
<dbReference type="Gene3D" id="3.40.640.10">
    <property type="entry name" value="Type I PLP-dependent aspartate aminotransferase-like (Major domain)"/>
    <property type="match status" value="1"/>
</dbReference>
<evidence type="ECO:0000256" key="4">
    <source>
        <dbReference type="ARBA" id="ARBA00022723"/>
    </source>
</evidence>
<dbReference type="FunFam" id="3.40.640.10:FF:000084">
    <property type="entry name" value="IscS-like cysteine desulfurase"/>
    <property type="match status" value="1"/>
</dbReference>
<comment type="catalytic activity">
    <reaction evidence="8">
        <text>(sulfur carrier)-H + L-cysteine = (sulfur carrier)-SH + L-alanine</text>
        <dbReference type="Rhea" id="RHEA:43892"/>
        <dbReference type="Rhea" id="RHEA-COMP:14737"/>
        <dbReference type="Rhea" id="RHEA-COMP:14739"/>
        <dbReference type="ChEBI" id="CHEBI:29917"/>
        <dbReference type="ChEBI" id="CHEBI:35235"/>
        <dbReference type="ChEBI" id="CHEBI:57972"/>
        <dbReference type="ChEBI" id="CHEBI:64428"/>
        <dbReference type="EC" id="2.8.1.7"/>
    </reaction>
</comment>
<evidence type="ECO:0000313" key="11">
    <source>
        <dbReference type="Proteomes" id="UP000051084"/>
    </source>
</evidence>
<comment type="cofactor">
    <cofactor evidence="1">
        <name>pyridoxal 5'-phosphate</name>
        <dbReference type="ChEBI" id="CHEBI:597326"/>
    </cofactor>
</comment>
<gene>
    <name evidence="10" type="ORF">FC21_GL001450</name>
</gene>
<dbReference type="PATRIC" id="fig|1423742.4.peg.1503"/>
<evidence type="ECO:0000256" key="5">
    <source>
        <dbReference type="ARBA" id="ARBA00022898"/>
    </source>
</evidence>
<evidence type="ECO:0000256" key="3">
    <source>
        <dbReference type="ARBA" id="ARBA00022679"/>
    </source>
</evidence>
<dbReference type="InterPro" id="IPR016454">
    <property type="entry name" value="Cysteine_dSase"/>
</dbReference>
<dbReference type="Pfam" id="PF00266">
    <property type="entry name" value="Aminotran_5"/>
    <property type="match status" value="1"/>
</dbReference>
<proteinExistence type="inferred from homology"/>
<comment type="caution">
    <text evidence="10">The sequence shown here is derived from an EMBL/GenBank/DDBJ whole genome shotgun (WGS) entry which is preliminary data.</text>
</comment>
<dbReference type="InterPro" id="IPR015422">
    <property type="entry name" value="PyrdxlP-dep_Trfase_small"/>
</dbReference>
<dbReference type="InterPro" id="IPR015424">
    <property type="entry name" value="PyrdxlP-dep_Trfase"/>
</dbReference>
<keyword evidence="3" id="KW-0808">Transferase</keyword>
<reference evidence="10 11" key="1">
    <citation type="journal article" date="2015" name="Genome Announc.">
        <title>Expanding the biotechnology potential of lactobacilli through comparative genomics of 213 strains and associated genera.</title>
        <authorList>
            <person name="Sun Z."/>
            <person name="Harris H.M."/>
            <person name="McCann A."/>
            <person name="Guo C."/>
            <person name="Argimon S."/>
            <person name="Zhang W."/>
            <person name="Yang X."/>
            <person name="Jeffery I.B."/>
            <person name="Cooney J.C."/>
            <person name="Kagawa T.F."/>
            <person name="Liu W."/>
            <person name="Song Y."/>
            <person name="Salvetti E."/>
            <person name="Wrobel A."/>
            <person name="Rasinkangas P."/>
            <person name="Parkhill J."/>
            <person name="Rea M.C."/>
            <person name="O'Sullivan O."/>
            <person name="Ritari J."/>
            <person name="Douillard F.P."/>
            <person name="Paul Ross R."/>
            <person name="Yang R."/>
            <person name="Briner A.E."/>
            <person name="Felis G.E."/>
            <person name="de Vos W.M."/>
            <person name="Barrangou R."/>
            <person name="Klaenhammer T.R."/>
            <person name="Caufield P.W."/>
            <person name="Cui Y."/>
            <person name="Zhang H."/>
            <person name="O'Toole P.W."/>
        </authorList>
    </citation>
    <scope>NUCLEOTIDE SEQUENCE [LARGE SCALE GENOMIC DNA]</scope>
    <source>
        <strain evidence="10 11">DSM 18793</strain>
    </source>
</reference>
<evidence type="ECO:0000256" key="6">
    <source>
        <dbReference type="ARBA" id="ARBA00023004"/>
    </source>
</evidence>
<dbReference type="InterPro" id="IPR015421">
    <property type="entry name" value="PyrdxlP-dep_Trfase_major"/>
</dbReference>
<dbReference type="SUPFAM" id="SSF53383">
    <property type="entry name" value="PLP-dependent transferases"/>
    <property type="match status" value="1"/>
</dbReference>
<evidence type="ECO:0000256" key="7">
    <source>
        <dbReference type="ARBA" id="ARBA00023014"/>
    </source>
</evidence>
<keyword evidence="6" id="KW-0408">Iron</keyword>
<comment type="similarity">
    <text evidence="2">Belongs to the class-V pyridoxal-phosphate-dependent aminotransferase family. NifS/IscS subfamily.</text>
</comment>
<evidence type="ECO:0000259" key="9">
    <source>
        <dbReference type="Pfam" id="PF00266"/>
    </source>
</evidence>
<evidence type="ECO:0000256" key="2">
    <source>
        <dbReference type="ARBA" id="ARBA00006490"/>
    </source>
</evidence>
<dbReference type="PIRSF" id="PIRSF005572">
    <property type="entry name" value="NifS"/>
    <property type="match status" value="1"/>
</dbReference>
<feature type="domain" description="Aminotransferase class V" evidence="9">
    <location>
        <begin position="17"/>
        <end position="382"/>
    </location>
</feature>
<evidence type="ECO:0000256" key="8">
    <source>
        <dbReference type="ARBA" id="ARBA00050776"/>
    </source>
</evidence>
<dbReference type="STRING" id="417373.GCA_001570685_00540"/>
<dbReference type="GO" id="GO:0031071">
    <property type="term" value="F:cysteine desulfurase activity"/>
    <property type="evidence" value="ECO:0007669"/>
    <property type="project" value="UniProtKB-EC"/>
</dbReference>
<dbReference type="EMBL" id="AZGC01000039">
    <property type="protein sequence ID" value="KRL93978.1"/>
    <property type="molecule type" value="Genomic_DNA"/>
</dbReference>
<keyword evidence="4" id="KW-0479">Metal-binding</keyword>
<organism evidence="10 11">
    <name type="scientific">Limosilactobacillus equigenerosi DSM 18793 = JCM 14505</name>
    <dbReference type="NCBI Taxonomy" id="1423742"/>
    <lineage>
        <taxon>Bacteria</taxon>
        <taxon>Bacillati</taxon>
        <taxon>Bacillota</taxon>
        <taxon>Bacilli</taxon>
        <taxon>Lactobacillales</taxon>
        <taxon>Lactobacillaceae</taxon>
        <taxon>Limosilactobacillus</taxon>
    </lineage>
</organism>
<dbReference type="GO" id="GO:0046872">
    <property type="term" value="F:metal ion binding"/>
    <property type="evidence" value="ECO:0007669"/>
    <property type="project" value="UniProtKB-KW"/>
</dbReference>
<name>A0A0R1UQU7_9LACO</name>
<keyword evidence="11" id="KW-1185">Reference proteome</keyword>
<sequence>METVILTEELDIMNERIYVDNAGTTMMAPSVIQAMTHAMEDTFGNASTTTFYGRQAKQVLEDSRHYLATTINAQFDDEIVFTSGGTESDNTVIKQVAAARQAEGKHIITTAIEHEAVLRPLADLEQQGFEVTYLPVDENGQINLNDLKAALRDDTILVSIMTVNNEVGSLLPIHEIGAMLADSNAWFHTDAVQAYGAVPIDVQADQIDFLSVSAHKINGPKMMGMLYRRRGRNLPSFVRGGDQELKRRAGTENVPGVVGLATAAKLHFDNFDADVALFQSLKHRLVKGLEAAGVDFEINGHLTDQMAPQTISIWFKGVPNDALLTNLDLDGVIAAAGSACTSGSLDPSHVLVAMFGEDSPRVWETLRFSFGITNTTGEIEHLVATIAKHVARLQHVGDRGQR</sequence>